<dbReference type="Proteomes" id="UP001642360">
    <property type="component" value="Unassembled WGS sequence"/>
</dbReference>
<name>A0ABC8T3I4_9AQUA</name>
<proteinExistence type="predicted"/>
<gene>
    <name evidence="1" type="ORF">ILEXP_LOCUS33058</name>
</gene>
<sequence>MSRIEFFKVAYSKKDGQPVNDVVAQALSDMDELVSQMPESSMQSSSAIDEVFTQVMGSEQPGRVKTYDFGPSPRDVFGHKNSEVMQAM</sequence>
<organism evidence="1 2">
    <name type="scientific">Ilex paraguariensis</name>
    <name type="common">yerba mate</name>
    <dbReference type="NCBI Taxonomy" id="185542"/>
    <lineage>
        <taxon>Eukaryota</taxon>
        <taxon>Viridiplantae</taxon>
        <taxon>Streptophyta</taxon>
        <taxon>Embryophyta</taxon>
        <taxon>Tracheophyta</taxon>
        <taxon>Spermatophyta</taxon>
        <taxon>Magnoliopsida</taxon>
        <taxon>eudicotyledons</taxon>
        <taxon>Gunneridae</taxon>
        <taxon>Pentapetalae</taxon>
        <taxon>asterids</taxon>
        <taxon>campanulids</taxon>
        <taxon>Aquifoliales</taxon>
        <taxon>Aquifoliaceae</taxon>
        <taxon>Ilex</taxon>
    </lineage>
</organism>
<comment type="caution">
    <text evidence="1">The sequence shown here is derived from an EMBL/GenBank/DDBJ whole genome shotgun (WGS) entry which is preliminary data.</text>
</comment>
<dbReference type="InterPro" id="IPR004252">
    <property type="entry name" value="Probable_transposase_24"/>
</dbReference>
<accession>A0ABC8T3I4</accession>
<reference evidence="1 2" key="1">
    <citation type="submission" date="2024-02" db="EMBL/GenBank/DDBJ databases">
        <authorList>
            <person name="Vignale AGUSTIN F."/>
            <person name="Sosa J E."/>
            <person name="Modenutti C."/>
        </authorList>
    </citation>
    <scope>NUCLEOTIDE SEQUENCE [LARGE SCALE GENOMIC DNA]</scope>
</reference>
<dbReference type="EMBL" id="CAUOFW020004126">
    <property type="protein sequence ID" value="CAK9163986.1"/>
    <property type="molecule type" value="Genomic_DNA"/>
</dbReference>
<evidence type="ECO:0000313" key="1">
    <source>
        <dbReference type="EMBL" id="CAK9163986.1"/>
    </source>
</evidence>
<keyword evidence="2" id="KW-1185">Reference proteome</keyword>
<evidence type="ECO:0000313" key="2">
    <source>
        <dbReference type="Proteomes" id="UP001642360"/>
    </source>
</evidence>
<protein>
    <submittedName>
        <fullName evidence="1">Uncharacterized protein</fullName>
    </submittedName>
</protein>
<dbReference type="Pfam" id="PF03004">
    <property type="entry name" value="Transposase_24"/>
    <property type="match status" value="1"/>
</dbReference>
<dbReference type="AlphaFoldDB" id="A0ABC8T3I4"/>